<dbReference type="Proteomes" id="UP000003573">
    <property type="component" value="Unassembled WGS sequence"/>
</dbReference>
<dbReference type="EMBL" id="AEUW02000001">
    <property type="protein sequence ID" value="EHJ52460.1"/>
    <property type="molecule type" value="Genomic_DNA"/>
</dbReference>
<keyword evidence="1" id="KW-0472">Membrane</keyword>
<dbReference type="AlphaFoldDB" id="G5JXL7"/>
<organism evidence="2 3">
    <name type="scientific">Streptococcus macacae NCTC 11558</name>
    <dbReference type="NCBI Taxonomy" id="764298"/>
    <lineage>
        <taxon>Bacteria</taxon>
        <taxon>Bacillati</taxon>
        <taxon>Bacillota</taxon>
        <taxon>Bacilli</taxon>
        <taxon>Lactobacillales</taxon>
        <taxon>Streptococcaceae</taxon>
        <taxon>Streptococcus</taxon>
    </lineage>
</organism>
<keyword evidence="1" id="KW-0812">Transmembrane</keyword>
<sequence length="44" mass="5231">MIPPKISFLIILTFFDVFSIIINNKNKGSKKDERSQNNIFHFFK</sequence>
<protein>
    <submittedName>
        <fullName evidence="2">Uncharacterized protein</fullName>
    </submittedName>
</protein>
<reference evidence="2 3" key="1">
    <citation type="journal article" date="2014" name="Int. J. Syst. Evol. Microbiol.">
        <title>Phylogenomics and the dynamic genome evolution of the genus Streptococcus.</title>
        <authorList>
            <consortium name="The Broad Institute Genome Sequencing Platform"/>
            <person name="Richards V.P."/>
            <person name="Palmer S.R."/>
            <person name="Pavinski Bitar P.D."/>
            <person name="Qin X."/>
            <person name="Weinstock G.M."/>
            <person name="Highlander S.K."/>
            <person name="Town C.D."/>
            <person name="Burne R.A."/>
            <person name="Stanhope M.J."/>
        </authorList>
    </citation>
    <scope>NUCLEOTIDE SEQUENCE [LARGE SCALE GENOMIC DNA]</scope>
    <source>
        <strain evidence="2 3">NCTC 11558</strain>
    </source>
</reference>
<gene>
    <name evidence="2" type="ORF">STRMA_1641</name>
</gene>
<accession>G5JXL7</accession>
<proteinExistence type="predicted"/>
<name>G5JXL7_9STRE</name>
<keyword evidence="3" id="KW-1185">Reference proteome</keyword>
<evidence type="ECO:0000313" key="3">
    <source>
        <dbReference type="Proteomes" id="UP000003573"/>
    </source>
</evidence>
<comment type="caution">
    <text evidence="2">The sequence shown here is derived from an EMBL/GenBank/DDBJ whole genome shotgun (WGS) entry which is preliminary data.</text>
</comment>
<keyword evidence="1" id="KW-1133">Transmembrane helix</keyword>
<evidence type="ECO:0000256" key="1">
    <source>
        <dbReference type="SAM" id="Phobius"/>
    </source>
</evidence>
<evidence type="ECO:0000313" key="2">
    <source>
        <dbReference type="EMBL" id="EHJ52460.1"/>
    </source>
</evidence>
<feature type="transmembrane region" description="Helical" evidence="1">
    <location>
        <begin position="6"/>
        <end position="24"/>
    </location>
</feature>